<dbReference type="SUPFAM" id="SSF56821">
    <property type="entry name" value="Prismane protein-like"/>
    <property type="match status" value="1"/>
</dbReference>
<dbReference type="Proteomes" id="UP000287502">
    <property type="component" value="Chromosome"/>
</dbReference>
<dbReference type="GO" id="GO:0006084">
    <property type="term" value="P:acetyl-CoA metabolic process"/>
    <property type="evidence" value="ECO:0007669"/>
    <property type="project" value="InterPro"/>
</dbReference>
<dbReference type="GO" id="GO:0043885">
    <property type="term" value="F:anaerobic carbon-monoxide dehydrogenase activity"/>
    <property type="evidence" value="ECO:0007669"/>
    <property type="project" value="InterPro"/>
</dbReference>
<evidence type="ECO:0000256" key="2">
    <source>
        <dbReference type="ARBA" id="ARBA00022679"/>
    </source>
</evidence>
<proteinExistence type="predicted"/>
<dbReference type="KEGG" id="gtl:EP073_04450"/>
<dbReference type="Gene3D" id="3.30.1650.10">
    <property type="entry name" value="Bifunctional carbon monoxide dehydrogenase/acetyl-coa synthase(codh/acs), Chain M, domain 3"/>
    <property type="match status" value="1"/>
</dbReference>
<dbReference type="GO" id="GO:0043884">
    <property type="term" value="F:CO-methylating acetyl-CoA synthase activity"/>
    <property type="evidence" value="ECO:0007669"/>
    <property type="project" value="UniProtKB-EC"/>
</dbReference>
<dbReference type="PANTHER" id="PTHR42281">
    <property type="match status" value="1"/>
</dbReference>
<keyword evidence="2" id="KW-0808">Transferase</keyword>
<dbReference type="OrthoDB" id="1778246at2"/>
<evidence type="ECO:0000313" key="4">
    <source>
        <dbReference type="Proteomes" id="UP000287502"/>
    </source>
</evidence>
<name>A0A410JXA3_9BACT</name>
<dbReference type="InterPro" id="IPR038571">
    <property type="entry name" value="CO_DH/Ac-CoA_synth_bsu_3_sf"/>
</dbReference>
<accession>A0A410JXA3</accession>
<evidence type="ECO:0000256" key="1">
    <source>
        <dbReference type="ARBA" id="ARBA00012244"/>
    </source>
</evidence>
<dbReference type="PANTHER" id="PTHR42281:SF1">
    <property type="entry name" value="ACETYL-COA DECARBONYLASE_SYNTHASE COMPLEX SUBUNIT BETA 1"/>
    <property type="match status" value="1"/>
</dbReference>
<sequence length="200" mass="22353">MKSETFLELGGPVSGSCNLSLYSINEQLVKDGRIRLIGPDVHECSGESSFGQIVIVAGKKLTDEDYLDLQRSVYTGEQIEGYMMKSTTGHIWSRISRDAAAKGFDFKFLGTALVNIIKLKMPSVASAEIVFVTSSKKDIEKLNQIKMKVSEIYQQIKEKKWKQRGVDIYQCAFHGNCSSCKDKPICDEVNRISSARKKVV</sequence>
<reference evidence="3 4" key="1">
    <citation type="submission" date="2019-01" db="EMBL/GenBank/DDBJ databases">
        <title>Geovibrio thiophilus DSM 11263, complete genome.</title>
        <authorList>
            <person name="Spring S."/>
            <person name="Bunk B."/>
            <person name="Sproer C."/>
        </authorList>
    </citation>
    <scope>NUCLEOTIDE SEQUENCE [LARGE SCALE GENOMIC DNA]</scope>
    <source>
        <strain evidence="3 4">DSM 11263</strain>
    </source>
</reference>
<protein>
    <recommendedName>
        <fullName evidence="1">CO-methylating acetyl-CoA synthase</fullName>
        <ecNumber evidence="1">2.3.1.169</ecNumber>
    </recommendedName>
</protein>
<dbReference type="Pfam" id="PF03598">
    <property type="entry name" value="CdhC"/>
    <property type="match status" value="1"/>
</dbReference>
<organism evidence="3 4">
    <name type="scientific">Geovibrio thiophilus</name>
    <dbReference type="NCBI Taxonomy" id="139438"/>
    <lineage>
        <taxon>Bacteria</taxon>
        <taxon>Pseudomonadati</taxon>
        <taxon>Deferribacterota</taxon>
        <taxon>Deferribacteres</taxon>
        <taxon>Deferribacterales</taxon>
        <taxon>Geovibrionaceae</taxon>
        <taxon>Geovibrio</taxon>
    </lineage>
</organism>
<dbReference type="AlphaFoldDB" id="A0A410JXA3"/>
<keyword evidence="4" id="KW-1185">Reference proteome</keyword>
<dbReference type="InterPro" id="IPR011254">
    <property type="entry name" value="Prismane-like_sf"/>
</dbReference>
<dbReference type="InterPro" id="IPR004461">
    <property type="entry name" value="CO_DH/Ac-CoA_synth_bsu"/>
</dbReference>
<dbReference type="EC" id="2.3.1.169" evidence="1"/>
<gene>
    <name evidence="3" type="ORF">EP073_04450</name>
</gene>
<dbReference type="EMBL" id="CP035108">
    <property type="protein sequence ID" value="QAR32685.1"/>
    <property type="molecule type" value="Genomic_DNA"/>
</dbReference>
<evidence type="ECO:0000313" key="3">
    <source>
        <dbReference type="EMBL" id="QAR32685.1"/>
    </source>
</evidence>
<dbReference type="RefSeq" id="WP_128465972.1">
    <property type="nucleotide sequence ID" value="NZ_CP035108.1"/>
</dbReference>